<protein>
    <submittedName>
        <fullName evidence="2">Methyltransferase type</fullName>
    </submittedName>
</protein>
<dbReference type="PANTHER" id="PTHR47291">
    <property type="entry name" value="PEPTIDE UPSTREAM PROTEIN"/>
    <property type="match status" value="1"/>
</dbReference>
<dbReference type="KEGG" id="qsa:O6P43_010303"/>
<keyword evidence="3" id="KW-1185">Reference proteome</keyword>
<dbReference type="EMBL" id="JARAOO010000004">
    <property type="protein sequence ID" value="KAJ7972409.1"/>
    <property type="molecule type" value="Genomic_DNA"/>
</dbReference>
<keyword evidence="1" id="KW-1133">Transmembrane helix</keyword>
<comment type="caution">
    <text evidence="2">The sequence shown here is derived from an EMBL/GenBank/DDBJ whole genome shotgun (WGS) entry which is preliminary data.</text>
</comment>
<dbReference type="GO" id="GO:0032259">
    <property type="term" value="P:methylation"/>
    <property type="evidence" value="ECO:0007669"/>
    <property type="project" value="UniProtKB-KW"/>
</dbReference>
<dbReference type="PANTHER" id="PTHR47291:SF1">
    <property type="entry name" value="PEPTIDE UPSTREAM PROTEIN"/>
    <property type="match status" value="1"/>
</dbReference>
<dbReference type="AlphaFoldDB" id="A0AAD7Q035"/>
<gene>
    <name evidence="2" type="ORF">O6P43_010303</name>
</gene>
<dbReference type="GO" id="GO:0008168">
    <property type="term" value="F:methyltransferase activity"/>
    <property type="evidence" value="ECO:0007669"/>
    <property type="project" value="UniProtKB-KW"/>
</dbReference>
<accession>A0AAD7Q035</accession>
<dbReference type="Proteomes" id="UP001163823">
    <property type="component" value="Chromosome 4"/>
</dbReference>
<organism evidence="2 3">
    <name type="scientific">Quillaja saponaria</name>
    <name type="common">Soap bark tree</name>
    <dbReference type="NCBI Taxonomy" id="32244"/>
    <lineage>
        <taxon>Eukaryota</taxon>
        <taxon>Viridiplantae</taxon>
        <taxon>Streptophyta</taxon>
        <taxon>Embryophyta</taxon>
        <taxon>Tracheophyta</taxon>
        <taxon>Spermatophyta</taxon>
        <taxon>Magnoliopsida</taxon>
        <taxon>eudicotyledons</taxon>
        <taxon>Gunneridae</taxon>
        <taxon>Pentapetalae</taxon>
        <taxon>rosids</taxon>
        <taxon>fabids</taxon>
        <taxon>Fabales</taxon>
        <taxon>Quillajaceae</taxon>
        <taxon>Quillaja</taxon>
    </lineage>
</organism>
<proteinExistence type="predicted"/>
<evidence type="ECO:0000313" key="3">
    <source>
        <dbReference type="Proteomes" id="UP001163823"/>
    </source>
</evidence>
<keyword evidence="1" id="KW-0472">Membrane</keyword>
<keyword evidence="2" id="KW-0808">Transferase</keyword>
<evidence type="ECO:0000313" key="2">
    <source>
        <dbReference type="EMBL" id="KAJ7972409.1"/>
    </source>
</evidence>
<evidence type="ECO:0000256" key="1">
    <source>
        <dbReference type="SAM" id="Phobius"/>
    </source>
</evidence>
<sequence>MEALAEEKPAEFEKKISYLPKFVDNGIRGGGCMNLFKALRSNGVFVHQWWGDLELHWSLLIIAHDATVLRTVLFLLSGVLLLFVSSRM</sequence>
<feature type="transmembrane region" description="Helical" evidence="1">
    <location>
        <begin position="57"/>
        <end position="84"/>
    </location>
</feature>
<reference evidence="2" key="1">
    <citation type="journal article" date="2023" name="Science">
        <title>Elucidation of the pathway for biosynthesis of saponin adjuvants from the soapbark tree.</title>
        <authorList>
            <person name="Reed J."/>
            <person name="Orme A."/>
            <person name="El-Demerdash A."/>
            <person name="Owen C."/>
            <person name="Martin L.B.B."/>
            <person name="Misra R.C."/>
            <person name="Kikuchi S."/>
            <person name="Rejzek M."/>
            <person name="Martin A.C."/>
            <person name="Harkess A."/>
            <person name="Leebens-Mack J."/>
            <person name="Louveau T."/>
            <person name="Stephenson M.J."/>
            <person name="Osbourn A."/>
        </authorList>
    </citation>
    <scope>NUCLEOTIDE SEQUENCE</scope>
    <source>
        <strain evidence="2">S10</strain>
    </source>
</reference>
<keyword evidence="2" id="KW-0489">Methyltransferase</keyword>
<keyword evidence="1" id="KW-0812">Transmembrane</keyword>
<name>A0AAD7Q035_QUISA</name>